<sequence>MRITVIPSDGVRAVVILENDELGDAPYVRCGPDGTVALEFGDDIDLTDLRDALLKEYPLDRYPPEEDE</sequence>
<reference evidence="3 4" key="1">
    <citation type="journal article" date="2019" name="Nat. Med.">
        <title>A library of human gut bacterial isolates paired with longitudinal multiomics data enables mechanistic microbiome research.</title>
        <authorList>
            <person name="Poyet M."/>
            <person name="Groussin M."/>
            <person name="Gibbons S.M."/>
            <person name="Avila-Pacheco J."/>
            <person name="Jiang X."/>
            <person name="Kearney S.M."/>
            <person name="Perrotta A.R."/>
            <person name="Berdy B."/>
            <person name="Zhao S."/>
            <person name="Lieberman T.D."/>
            <person name="Swanson P.K."/>
            <person name="Smith M."/>
            <person name="Roesemann S."/>
            <person name="Alexander J.E."/>
            <person name="Rich S.A."/>
            <person name="Livny J."/>
            <person name="Vlamakis H."/>
            <person name="Clish C."/>
            <person name="Bullock K."/>
            <person name="Deik A."/>
            <person name="Scott J."/>
            <person name="Pierce K.A."/>
            <person name="Xavier R.J."/>
            <person name="Alm E.J."/>
        </authorList>
    </citation>
    <scope>NUCLEOTIDE SEQUENCE [LARGE SCALE GENOMIC DNA]</scope>
    <source>
        <strain evidence="2 4">BIOML-A105</strain>
        <strain evidence="1 3">BIOML-A190</strain>
    </source>
</reference>
<proteinExistence type="predicted"/>
<protein>
    <submittedName>
        <fullName evidence="2">Uncharacterized protein</fullName>
    </submittedName>
</protein>
<dbReference type="AlphaFoldDB" id="A0A6A2R9J9"/>
<organism evidence="2 4">
    <name type="scientific">Bifidobacterium adolescentis</name>
    <dbReference type="NCBI Taxonomy" id="1680"/>
    <lineage>
        <taxon>Bacteria</taxon>
        <taxon>Bacillati</taxon>
        <taxon>Actinomycetota</taxon>
        <taxon>Actinomycetes</taxon>
        <taxon>Bifidobacteriales</taxon>
        <taxon>Bifidobacteriaceae</taxon>
        <taxon>Bifidobacterium</taxon>
    </lineage>
</organism>
<evidence type="ECO:0000313" key="1">
    <source>
        <dbReference type="EMBL" id="KAB5744668.1"/>
    </source>
</evidence>
<accession>A0A6A2R9J9</accession>
<evidence type="ECO:0000313" key="2">
    <source>
        <dbReference type="EMBL" id="KAB5883916.1"/>
    </source>
</evidence>
<dbReference type="Proteomes" id="UP000437631">
    <property type="component" value="Unassembled WGS sequence"/>
</dbReference>
<evidence type="ECO:0000313" key="3">
    <source>
        <dbReference type="Proteomes" id="UP000437631"/>
    </source>
</evidence>
<dbReference type="EMBL" id="WDIP01000009">
    <property type="protein sequence ID" value="KAB5883916.1"/>
    <property type="molecule type" value="Genomic_DNA"/>
</dbReference>
<dbReference type="Proteomes" id="UP000470200">
    <property type="component" value="Unassembled WGS sequence"/>
</dbReference>
<name>A0A6A2R9J9_BIFAD</name>
<dbReference type="EMBL" id="WDLT01000009">
    <property type="protein sequence ID" value="KAB5744668.1"/>
    <property type="molecule type" value="Genomic_DNA"/>
</dbReference>
<gene>
    <name evidence="2" type="ORF">GA629_08100</name>
    <name evidence="1" type="ORF">GA752_07775</name>
</gene>
<comment type="caution">
    <text evidence="2">The sequence shown here is derived from an EMBL/GenBank/DDBJ whole genome shotgun (WGS) entry which is preliminary data.</text>
</comment>
<evidence type="ECO:0000313" key="4">
    <source>
        <dbReference type="Proteomes" id="UP000470200"/>
    </source>
</evidence>